<evidence type="ECO:0000313" key="2">
    <source>
        <dbReference type="Proteomes" id="UP001642464"/>
    </source>
</evidence>
<organism evidence="1 2">
    <name type="scientific">Durusdinium trenchii</name>
    <dbReference type="NCBI Taxonomy" id="1381693"/>
    <lineage>
        <taxon>Eukaryota</taxon>
        <taxon>Sar</taxon>
        <taxon>Alveolata</taxon>
        <taxon>Dinophyceae</taxon>
        <taxon>Suessiales</taxon>
        <taxon>Symbiodiniaceae</taxon>
        <taxon>Durusdinium</taxon>
    </lineage>
</organism>
<keyword evidence="2" id="KW-1185">Reference proteome</keyword>
<name>A0ABP0LZY1_9DINO</name>
<comment type="caution">
    <text evidence="1">The sequence shown here is derived from an EMBL/GenBank/DDBJ whole genome shotgun (WGS) entry which is preliminary data.</text>
</comment>
<dbReference type="Proteomes" id="UP001642464">
    <property type="component" value="Unassembled WGS sequence"/>
</dbReference>
<gene>
    <name evidence="1" type="ORF">SCF082_LOCUS25398</name>
</gene>
<evidence type="ECO:0000313" key="1">
    <source>
        <dbReference type="EMBL" id="CAK9044787.1"/>
    </source>
</evidence>
<reference evidence="1 2" key="1">
    <citation type="submission" date="2024-02" db="EMBL/GenBank/DDBJ databases">
        <authorList>
            <person name="Chen Y."/>
            <person name="Shah S."/>
            <person name="Dougan E. K."/>
            <person name="Thang M."/>
            <person name="Chan C."/>
        </authorList>
    </citation>
    <scope>NUCLEOTIDE SEQUENCE [LARGE SCALE GENOMIC DNA]</scope>
</reference>
<proteinExistence type="predicted"/>
<dbReference type="EMBL" id="CAXAMM010019002">
    <property type="protein sequence ID" value="CAK9044787.1"/>
    <property type="molecule type" value="Genomic_DNA"/>
</dbReference>
<accession>A0ABP0LZY1</accession>
<protein>
    <submittedName>
        <fullName evidence="1">T-complex protein 1 subunit zeta</fullName>
    </submittedName>
</protein>
<sequence length="722" mass="80811">MAVLSLSTWAPASLAGRPLHDRYTLHDRRQFSVPSLLGRRIQLMARTVRRSSGLVAISVIAVFLQAADARRATLGDKLEGVYELPPEEETVPGESVGKKMETAASMDSMDMLSDIHGPFVLYIVGLFSLRKFEEEPEAPEKPPMPERRVPYSMHIVTQLPQHKHLKEESNAQHYIEEKVPSPLILPFGIAAAQTPIKIHQVFEVVGALENFEDFIRHVEDNFHREKRPEKAKAKSPLVDQTFLKGSADVVDEEEDVIPSPPEKEWGHKVLMPYVFKAQGFATVTLVNHHKIALSNPEKHAQASLQDHATAGGVEATDHMVDVLRKSLREEKNRMISNKRKQAESMPDDMDDMEAYNKENGELSDAVVEAKASEDDEEALYQRIEAGVGPDGWAVISGKKPEMCVFGEEEWGEGQNRELVRKVKPETVTRFLRFIRVLGPLDTWLLFLKALCNPQNDGAISDKQQLVLSKIAFAGTAWRLLLKLVIEVQAFIMNEGWAIRFGGLDPCDQEPDQDDQGSSSSTSDLVDALLQVSKIMNSTGWPGTDSRRVGGKVQMNSFTTRLLYTLMPATWYARKDASIRGLLQALAADLTALFEEGLTVTVAGQRKQFFVAFLGCKGDWPWLRKAYNLASCFTSRRVCHLCSGSEWWNMTSSCEARDWRNAEPAPHPYKVEAVSSRRGLQLWHLWPSSEAGTFTRRCWRRIALGLPKSLTPFAGGAGAMKII</sequence>